<feature type="transmembrane region" description="Helical" evidence="1">
    <location>
        <begin position="89"/>
        <end position="108"/>
    </location>
</feature>
<dbReference type="RefSeq" id="WP_069834434.1">
    <property type="nucleotide sequence ID" value="NZ_MDGQ01000003.1"/>
</dbReference>
<evidence type="ECO:0000256" key="1">
    <source>
        <dbReference type="SAM" id="Phobius"/>
    </source>
</evidence>
<dbReference type="Gene3D" id="3.30.565.10">
    <property type="entry name" value="Histidine kinase-like ATPase, C-terminal domain"/>
    <property type="match status" value="1"/>
</dbReference>
<dbReference type="SUPFAM" id="SSF55874">
    <property type="entry name" value="ATPase domain of HSP90 chaperone/DNA topoisomerase II/histidine kinase"/>
    <property type="match status" value="1"/>
</dbReference>
<proteinExistence type="predicted"/>
<feature type="transmembrane region" description="Helical" evidence="1">
    <location>
        <begin position="208"/>
        <end position="228"/>
    </location>
</feature>
<name>A0A1E5T6W4_9BACT</name>
<dbReference type="InterPro" id="IPR036890">
    <property type="entry name" value="HATPase_C_sf"/>
</dbReference>
<keyword evidence="1" id="KW-0472">Membrane</keyword>
<keyword evidence="1" id="KW-1133">Transmembrane helix</keyword>
<gene>
    <name evidence="3" type="ORF">BFP71_05545</name>
</gene>
<sequence>MKKITITFWAFLVALVLFFVQKYFSLTGHNGELWVMNATEFFGTEEIARAKLKYFVWHKLINYSAYILIVPISYVFLFKRLDKHQKWWLAFPIAILVSVLLGIALGYLDQAINSTYFISPRNGKISASSISLFEHLIIRNSIGFLNAFGISVLIFKIQKLETTWKNDTQRLNNSFWFISFLIYFTIIIGLFTYIFIGLGQVIMLIPQSLVAASFMTLSSAIFFSAFLNKGRISSTGIGNKFSQFLFPSLGLLGIVMLFIDDSLTFGDRWLNPDWIIALGITFFLTVIVAVVSVITFRLNLANARNSIRLQKNLKESESQLSFLKSQINPHFLFNSLNTVYGLALEEESPKSAEGVQKLSDMMRFMLQENTTDKIPLDREIKYIHDYIDFQLLRIDNKENIDLSIDIADGCNGQIAPMLLIPMIENAFKHGISMNASSWAKIKLTCDGNDVTLNVKNSMHPKTNRKEEESGIGLENVRKRLAILYPEKHLFQLFENEEQFEANIKVTLS</sequence>
<keyword evidence="1" id="KW-0812">Transmembrane</keyword>
<dbReference type="Pfam" id="PF06580">
    <property type="entry name" value="His_kinase"/>
    <property type="match status" value="1"/>
</dbReference>
<dbReference type="PANTHER" id="PTHR34220">
    <property type="entry name" value="SENSOR HISTIDINE KINASE YPDA"/>
    <property type="match status" value="1"/>
</dbReference>
<dbReference type="GO" id="GO:0000155">
    <property type="term" value="F:phosphorelay sensor kinase activity"/>
    <property type="evidence" value="ECO:0007669"/>
    <property type="project" value="InterPro"/>
</dbReference>
<dbReference type="EMBL" id="MDGQ01000003">
    <property type="protein sequence ID" value="OEK07122.1"/>
    <property type="molecule type" value="Genomic_DNA"/>
</dbReference>
<dbReference type="GO" id="GO:0016020">
    <property type="term" value="C:membrane"/>
    <property type="evidence" value="ECO:0007669"/>
    <property type="project" value="InterPro"/>
</dbReference>
<feature type="domain" description="Signal transduction histidine kinase internal region" evidence="2">
    <location>
        <begin position="319"/>
        <end position="397"/>
    </location>
</feature>
<dbReference type="InterPro" id="IPR010559">
    <property type="entry name" value="Sig_transdc_His_kin_internal"/>
</dbReference>
<feature type="transmembrane region" description="Helical" evidence="1">
    <location>
        <begin position="175"/>
        <end position="196"/>
    </location>
</feature>
<dbReference type="Proteomes" id="UP000095552">
    <property type="component" value="Unassembled WGS sequence"/>
</dbReference>
<organism evidence="3 4">
    <name type="scientific">Roseivirga misakiensis</name>
    <dbReference type="NCBI Taxonomy" id="1563681"/>
    <lineage>
        <taxon>Bacteria</taxon>
        <taxon>Pseudomonadati</taxon>
        <taxon>Bacteroidota</taxon>
        <taxon>Cytophagia</taxon>
        <taxon>Cytophagales</taxon>
        <taxon>Roseivirgaceae</taxon>
        <taxon>Roseivirga</taxon>
    </lineage>
</organism>
<feature type="transmembrane region" description="Helical" evidence="1">
    <location>
        <begin position="240"/>
        <end position="259"/>
    </location>
</feature>
<dbReference type="AlphaFoldDB" id="A0A1E5T6W4"/>
<reference evidence="3 4" key="1">
    <citation type="submission" date="2016-08" db="EMBL/GenBank/DDBJ databases">
        <title>Draft genome of Fabibacter sp. strain SK-8.</title>
        <authorList>
            <person name="Wong S.-K."/>
            <person name="Hamasaki K."/>
            <person name="Yoshizawa S."/>
        </authorList>
    </citation>
    <scope>NUCLEOTIDE SEQUENCE [LARGE SCALE GENOMIC DNA]</scope>
    <source>
        <strain evidence="3 4">SK-8</strain>
    </source>
</reference>
<dbReference type="PANTHER" id="PTHR34220:SF7">
    <property type="entry name" value="SENSOR HISTIDINE KINASE YPDA"/>
    <property type="match status" value="1"/>
</dbReference>
<dbReference type="OrthoDB" id="9792992at2"/>
<accession>A0A1E5T6W4</accession>
<evidence type="ECO:0000259" key="2">
    <source>
        <dbReference type="Pfam" id="PF06580"/>
    </source>
</evidence>
<feature type="transmembrane region" description="Helical" evidence="1">
    <location>
        <begin position="7"/>
        <end position="24"/>
    </location>
</feature>
<keyword evidence="4" id="KW-1185">Reference proteome</keyword>
<evidence type="ECO:0000313" key="3">
    <source>
        <dbReference type="EMBL" id="OEK07122.1"/>
    </source>
</evidence>
<feature type="transmembrane region" description="Helical" evidence="1">
    <location>
        <begin position="274"/>
        <end position="298"/>
    </location>
</feature>
<protein>
    <recommendedName>
        <fullName evidence="2">Signal transduction histidine kinase internal region domain-containing protein</fullName>
    </recommendedName>
</protein>
<feature type="transmembrane region" description="Helical" evidence="1">
    <location>
        <begin position="136"/>
        <end position="155"/>
    </location>
</feature>
<dbReference type="InterPro" id="IPR050640">
    <property type="entry name" value="Bact_2-comp_sensor_kinase"/>
</dbReference>
<comment type="caution">
    <text evidence="3">The sequence shown here is derived from an EMBL/GenBank/DDBJ whole genome shotgun (WGS) entry which is preliminary data.</text>
</comment>
<dbReference type="STRING" id="1563681.BFP71_05545"/>
<evidence type="ECO:0000313" key="4">
    <source>
        <dbReference type="Proteomes" id="UP000095552"/>
    </source>
</evidence>
<feature type="transmembrane region" description="Helical" evidence="1">
    <location>
        <begin position="60"/>
        <end position="77"/>
    </location>
</feature>